<keyword evidence="3" id="KW-1185">Reference proteome</keyword>
<accession>A0A6G7CQK6</accession>
<reference evidence="2 3" key="1">
    <citation type="submission" date="2020-02" db="EMBL/GenBank/DDBJ databases">
        <title>A complete genome of a marine bacterium Vibrio sp. ZWAL4003 isolated from the mangrove sediment with the ability to degrade polysaccharides.</title>
        <authorList>
            <person name="Wu J."/>
            <person name="Qu W."/>
            <person name="Zeng R."/>
        </authorList>
    </citation>
    <scope>NUCLEOTIDE SEQUENCE [LARGE SCALE GENOMIC DNA]</scope>
    <source>
        <strain evidence="2 3">ZWAL4003</strain>
    </source>
</reference>
<dbReference type="Proteomes" id="UP000503003">
    <property type="component" value="Chromosome 2"/>
</dbReference>
<protein>
    <recommendedName>
        <fullName evidence="4">Transporter</fullName>
    </recommendedName>
</protein>
<dbReference type="AlphaFoldDB" id="A0A6G7CQK6"/>
<evidence type="ECO:0008006" key="4">
    <source>
        <dbReference type="Google" id="ProtNLM"/>
    </source>
</evidence>
<evidence type="ECO:0000313" key="2">
    <source>
        <dbReference type="EMBL" id="QIH44326.1"/>
    </source>
</evidence>
<gene>
    <name evidence="2" type="ORF">G5S32_20480</name>
</gene>
<organism evidence="2 3">
    <name type="scientific">Vibrio ziniensis</name>
    <dbReference type="NCBI Taxonomy" id="2711221"/>
    <lineage>
        <taxon>Bacteria</taxon>
        <taxon>Pseudomonadati</taxon>
        <taxon>Pseudomonadota</taxon>
        <taxon>Gammaproteobacteria</taxon>
        <taxon>Vibrionales</taxon>
        <taxon>Vibrionaceae</taxon>
        <taxon>Vibrio</taxon>
    </lineage>
</organism>
<dbReference type="Pfam" id="PF13557">
    <property type="entry name" value="Phenol_MetA_deg"/>
    <property type="match status" value="1"/>
</dbReference>
<dbReference type="RefSeq" id="WP_165313986.1">
    <property type="nucleotide sequence ID" value="NZ_CP049332.1"/>
</dbReference>
<evidence type="ECO:0000256" key="1">
    <source>
        <dbReference type="SAM" id="SignalP"/>
    </source>
</evidence>
<keyword evidence="1" id="KW-0732">Signal</keyword>
<dbReference type="InterPro" id="IPR025737">
    <property type="entry name" value="FApF"/>
</dbReference>
<feature type="chain" id="PRO_5026156059" description="Transporter" evidence="1">
    <location>
        <begin position="39"/>
        <end position="315"/>
    </location>
</feature>
<dbReference type="KEGG" id="vzi:G5S32_20480"/>
<feature type="signal peptide" evidence="1">
    <location>
        <begin position="1"/>
        <end position="38"/>
    </location>
</feature>
<dbReference type="EMBL" id="CP049332">
    <property type="protein sequence ID" value="QIH44326.1"/>
    <property type="molecule type" value="Genomic_DNA"/>
</dbReference>
<proteinExistence type="predicted"/>
<name>A0A6G7CQK6_9VIBR</name>
<sequence>MKIREAKDKQVMSTLNANWKCGLAVGLFLSSVCFTAGAAEGISPLQPGATTGNPAGALPPPGVYLSVDANYEWGNLQDGSANDRTEPKIKIANVSSVANLTYVPGWEVLGASYAMSVAQPYKWADTEVTVGGSSTTITDDGNVNTVFVPAILSWNLGEGLFLGTGFAFYLDNGADGIGNNYYTFEPNVAISYLNNGWNLTANNIFDFNTKNKDNDYQTGNFYYLDLTATKSVDKWTYGFIGNYTQQFTDDKQNGTTLAAIDGVRSEGNRAQHVLAGGMLGYNFGSFSLNTRLLYSLRAENDADVSFIHVGLSMPL</sequence>
<evidence type="ECO:0000313" key="3">
    <source>
        <dbReference type="Proteomes" id="UP000503003"/>
    </source>
</evidence>